<keyword evidence="3 10" id="KW-0812">Transmembrane</keyword>
<dbReference type="FunFam" id="3.40.50.11530:FF:000002">
    <property type="entry name" value="Interleukin 17 receptor A"/>
    <property type="match status" value="1"/>
</dbReference>
<dbReference type="InterPro" id="IPR032356">
    <property type="entry name" value="IL17R_A/B_N"/>
</dbReference>
<feature type="region of interest" description="Disordered" evidence="9">
    <location>
        <begin position="649"/>
        <end position="745"/>
    </location>
</feature>
<evidence type="ECO:0000256" key="7">
    <source>
        <dbReference type="ARBA" id="ARBA00023170"/>
    </source>
</evidence>
<dbReference type="STRING" id="37003.ENSKMAP00000006416"/>
<dbReference type="Pfam" id="PF16578">
    <property type="entry name" value="IL17R_fnIII_D2"/>
    <property type="match status" value="1"/>
</dbReference>
<dbReference type="OMA" id="EPGRIHQ"/>
<evidence type="ECO:0000256" key="1">
    <source>
        <dbReference type="ARBA" id="ARBA00004251"/>
    </source>
</evidence>
<evidence type="ECO:0000256" key="2">
    <source>
        <dbReference type="ARBA" id="ARBA00022475"/>
    </source>
</evidence>
<dbReference type="InterPro" id="IPR043046">
    <property type="entry name" value="IL17RA/B_FnIII-like_2_sf"/>
</dbReference>
<dbReference type="Pfam" id="PF16556">
    <property type="entry name" value="IL17R_fnIII_D1"/>
    <property type="match status" value="1"/>
</dbReference>
<accession>A0A3Q2ZRM0</accession>
<dbReference type="Gene3D" id="2.60.40.2160">
    <property type="entry name" value="Interleukin-17 receptor A/B, fibronectin-III-like domain 1"/>
    <property type="match status" value="1"/>
</dbReference>
<dbReference type="Proteomes" id="UP000264800">
    <property type="component" value="Unplaced"/>
</dbReference>
<protein>
    <submittedName>
        <fullName evidence="13">Interleukin-17 receptor A-like</fullName>
    </submittedName>
</protein>
<dbReference type="InterPro" id="IPR038683">
    <property type="entry name" value="IL17RA/B_FnIII-like_1_sf"/>
</dbReference>
<keyword evidence="8" id="KW-0325">Glycoprotein</keyword>
<sequence length="769" mass="86850">MALLRTAVPVLVLVLCATLSSALDILSGHALNCSRQVRRSSQIFTELVLKKTNKKRTNAIKKSEVFDGVKRSINYLKATELHVLVFSTNENRCIRYSFQDKLQMRSPSGEKWLFSTNVMVLQPSQEYMVSVFNIPKPEQGHTNFDVNKTVLVADCQDPNIKRTQFCLERGSDWQPNIAVTTNSSLDVSFRPHVLSEKYMVIVSCVDNQRIAEIDQMSLNVTFSLNLWPKSCCKFNVMIKPFFPECGGDCTRQQRTANICSDKKDTPPLDFSPYIFVAMGVVTMCVLLAVSFFLCKKKGRPAVPPSDKNPPQPPKTPPKVLVIYSQDHRLYRDVVLKLCAFLQAKCGTRVLVDLLDATSVGMVGRVRWLEWQRQRLKSPCDKILVLCSRGVQAKWRAMCGQGPVLLREDVLSPTDDMFVPFLNLFLPDLHQAGTLGKYMVAYFEDISSEQDVPSVFDIGVKYTLMKHFEELYFRILDIEKYQPGQVNHIEGVGGDEYFNCPSGRALKDAIATFQAYQLETPDWFEKECVPREEEVVTEARPLIDPLQTPQVFECVLPIGECLPVFVHGEDLNETCGSVHVLMPDVKPENQAASVAELLPVLNPDWNHRHPLSQVEVLADPGSCPQSIYIAEPVLNNQSAVQENWLSLREHRSAETPTEDDEEESLLSMNNEPSARSVLQNSVNSTLSSRSYFPSPEISVSQPVELEEDEEEEEELREKRSSSGSDQGYISKTSSEDEAPSKEDPLVTLAKLQEELLRQNLDYSYIEPEEN</sequence>
<dbReference type="PANTHER" id="PTHR15583">
    <property type="entry name" value="INTERLEUKIN-17 RECEPTOR"/>
    <property type="match status" value="1"/>
</dbReference>
<dbReference type="Pfam" id="PF08357">
    <property type="entry name" value="SEFIR"/>
    <property type="match status" value="1"/>
</dbReference>
<dbReference type="PROSITE" id="PS51534">
    <property type="entry name" value="SEFIR"/>
    <property type="match status" value="1"/>
</dbReference>
<evidence type="ECO:0000256" key="4">
    <source>
        <dbReference type="ARBA" id="ARBA00022729"/>
    </source>
</evidence>
<keyword evidence="7" id="KW-0675">Receptor</keyword>
<evidence type="ECO:0000256" key="10">
    <source>
        <dbReference type="SAM" id="Phobius"/>
    </source>
</evidence>
<dbReference type="Ensembl" id="ENSKMAT00000006524.1">
    <property type="protein sequence ID" value="ENSKMAP00000006416.1"/>
    <property type="gene ID" value="ENSKMAG00000004849.1"/>
</dbReference>
<proteinExistence type="predicted"/>
<keyword evidence="5 10" id="KW-1133">Transmembrane helix</keyword>
<comment type="subcellular location">
    <subcellularLocation>
        <location evidence="1">Cell membrane</location>
        <topology evidence="1">Single-pass type I membrane protein</topology>
    </subcellularLocation>
</comment>
<evidence type="ECO:0000259" key="12">
    <source>
        <dbReference type="PROSITE" id="PS51534"/>
    </source>
</evidence>
<dbReference type="InterPro" id="IPR039465">
    <property type="entry name" value="IL-17_rcpt-like"/>
</dbReference>
<dbReference type="GO" id="GO:0030368">
    <property type="term" value="F:interleukin-17 receptor activity"/>
    <property type="evidence" value="ECO:0007669"/>
    <property type="project" value="InterPro"/>
</dbReference>
<feature type="chain" id="PRO_5018619949" evidence="11">
    <location>
        <begin position="23"/>
        <end position="769"/>
    </location>
</feature>
<feature type="compositionally biased region" description="Polar residues" evidence="9">
    <location>
        <begin position="665"/>
        <end position="700"/>
    </location>
</feature>
<feature type="compositionally biased region" description="Acidic residues" evidence="9">
    <location>
        <begin position="703"/>
        <end position="713"/>
    </location>
</feature>
<name>A0A3Q2ZRM0_KRYMA</name>
<feature type="compositionally biased region" description="Polar residues" evidence="9">
    <location>
        <begin position="720"/>
        <end position="731"/>
    </location>
</feature>
<reference evidence="13" key="1">
    <citation type="submission" date="2025-08" db="UniProtKB">
        <authorList>
            <consortium name="Ensembl"/>
        </authorList>
    </citation>
    <scope>IDENTIFICATION</scope>
</reference>
<keyword evidence="4 11" id="KW-0732">Signal</keyword>
<evidence type="ECO:0000313" key="14">
    <source>
        <dbReference type="Proteomes" id="UP000264800"/>
    </source>
</evidence>
<keyword evidence="6 10" id="KW-0472">Membrane</keyword>
<dbReference type="GO" id="GO:0005886">
    <property type="term" value="C:plasma membrane"/>
    <property type="evidence" value="ECO:0007669"/>
    <property type="project" value="UniProtKB-SubCell"/>
</dbReference>
<dbReference type="GeneTree" id="ENSGT00940000159018"/>
<dbReference type="Gene3D" id="2.60.40.2150">
    <property type="entry name" value="Interleukin-17 receptor A/B, fibronectin-III-like domain 2"/>
    <property type="match status" value="1"/>
</dbReference>
<dbReference type="Gene3D" id="3.40.50.11530">
    <property type="match status" value="1"/>
</dbReference>
<evidence type="ECO:0000256" key="5">
    <source>
        <dbReference type="ARBA" id="ARBA00022989"/>
    </source>
</evidence>
<evidence type="ECO:0000256" key="9">
    <source>
        <dbReference type="SAM" id="MobiDB-lite"/>
    </source>
</evidence>
<dbReference type="InterPro" id="IPR013568">
    <property type="entry name" value="SEFIR_dom"/>
</dbReference>
<feature type="signal peptide" evidence="11">
    <location>
        <begin position="1"/>
        <end position="22"/>
    </location>
</feature>
<feature type="transmembrane region" description="Helical" evidence="10">
    <location>
        <begin position="273"/>
        <end position="294"/>
    </location>
</feature>
<dbReference type="PANTHER" id="PTHR15583:SF13">
    <property type="entry name" value="INTERLEUKIN-17 RECEPTOR A"/>
    <property type="match status" value="1"/>
</dbReference>
<organism evidence="13 14">
    <name type="scientific">Kryptolebias marmoratus</name>
    <name type="common">Mangrove killifish</name>
    <name type="synonym">Rivulus marmoratus</name>
    <dbReference type="NCBI Taxonomy" id="37003"/>
    <lineage>
        <taxon>Eukaryota</taxon>
        <taxon>Metazoa</taxon>
        <taxon>Chordata</taxon>
        <taxon>Craniata</taxon>
        <taxon>Vertebrata</taxon>
        <taxon>Euteleostomi</taxon>
        <taxon>Actinopterygii</taxon>
        <taxon>Neopterygii</taxon>
        <taxon>Teleostei</taxon>
        <taxon>Neoteleostei</taxon>
        <taxon>Acanthomorphata</taxon>
        <taxon>Ovalentaria</taxon>
        <taxon>Atherinomorphae</taxon>
        <taxon>Cyprinodontiformes</taxon>
        <taxon>Rivulidae</taxon>
        <taxon>Kryptolebias</taxon>
    </lineage>
</organism>
<evidence type="ECO:0000256" key="8">
    <source>
        <dbReference type="ARBA" id="ARBA00023180"/>
    </source>
</evidence>
<evidence type="ECO:0000313" key="13">
    <source>
        <dbReference type="Ensembl" id="ENSKMAP00000006416.1"/>
    </source>
</evidence>
<dbReference type="AlphaFoldDB" id="A0A3Q2ZRM0"/>
<feature type="domain" description="SEFIR" evidence="12">
    <location>
        <begin position="316"/>
        <end position="472"/>
    </location>
</feature>
<evidence type="ECO:0000256" key="11">
    <source>
        <dbReference type="SAM" id="SignalP"/>
    </source>
</evidence>
<keyword evidence="14" id="KW-1185">Reference proteome</keyword>
<evidence type="ECO:0000256" key="3">
    <source>
        <dbReference type="ARBA" id="ARBA00022692"/>
    </source>
</evidence>
<reference evidence="13" key="2">
    <citation type="submission" date="2025-09" db="UniProtKB">
        <authorList>
            <consortium name="Ensembl"/>
        </authorList>
    </citation>
    <scope>IDENTIFICATION</scope>
</reference>
<keyword evidence="2" id="KW-1003">Cell membrane</keyword>
<evidence type="ECO:0000256" key="6">
    <source>
        <dbReference type="ARBA" id="ARBA00023136"/>
    </source>
</evidence>